<feature type="region of interest" description="Disordered" evidence="1">
    <location>
        <begin position="25"/>
        <end position="47"/>
    </location>
</feature>
<keyword evidence="2" id="KW-0614">Plasmid</keyword>
<feature type="compositionally biased region" description="Basic residues" evidence="1">
    <location>
        <begin position="34"/>
        <end position="47"/>
    </location>
</feature>
<name>A0A0N7FVW1_ACIBA</name>
<reference evidence="2" key="1">
    <citation type="submission" date="2015-09" db="EMBL/GenBank/DDBJ databases">
        <title>Conjugative plasmids carrying the sulphonamide resistance gene sul2.</title>
        <authorList>
            <person name="Hamidian M."/>
            <person name="Holt K.E."/>
            <person name="Pickard D."/>
            <person name="Hall R.M."/>
        </authorList>
    </citation>
    <scope>NUCLEOTIDE SEQUENCE</scope>
    <source>
        <strain evidence="2">D4</strain>
        <plasmid evidence="2">pD4</plasmid>
    </source>
</reference>
<protein>
    <submittedName>
        <fullName evidence="2">Uncharacterized protein</fullName>
    </submittedName>
</protein>
<evidence type="ECO:0000256" key="1">
    <source>
        <dbReference type="SAM" id="MobiDB-lite"/>
    </source>
</evidence>
<proteinExistence type="predicted"/>
<dbReference type="EMBL" id="KT779035">
    <property type="protein sequence ID" value="ALG88263.1"/>
    <property type="molecule type" value="Genomic_DNA"/>
</dbReference>
<organism evidence="2">
    <name type="scientific">Acinetobacter baumannii</name>
    <dbReference type="NCBI Taxonomy" id="470"/>
    <lineage>
        <taxon>Bacteria</taxon>
        <taxon>Pseudomonadati</taxon>
        <taxon>Pseudomonadota</taxon>
        <taxon>Gammaproteobacteria</taxon>
        <taxon>Moraxellales</taxon>
        <taxon>Moraxellaceae</taxon>
        <taxon>Acinetobacter</taxon>
        <taxon>Acinetobacter calcoaceticus/baumannii complex</taxon>
    </lineage>
</organism>
<dbReference type="AlphaFoldDB" id="A0A0N7FVW1"/>
<accession>A0A0N7FVW1</accession>
<sequence length="47" mass="5353">MTPDIKIRSITQCFFFPAPKTSPSRAVCNTEVKTRKRKRKAANTKAK</sequence>
<evidence type="ECO:0000313" key="2">
    <source>
        <dbReference type="EMBL" id="ALG88263.1"/>
    </source>
</evidence>
<geneLocation type="plasmid" evidence="2">
    <name>pD4</name>
</geneLocation>